<dbReference type="AlphaFoldDB" id="A0A9D7EB72"/>
<keyword evidence="1" id="KW-1133">Transmembrane helix</keyword>
<feature type="transmembrane region" description="Helical" evidence="1">
    <location>
        <begin position="182"/>
        <end position="199"/>
    </location>
</feature>
<keyword evidence="1" id="KW-0472">Membrane</keyword>
<reference evidence="2" key="1">
    <citation type="submission" date="2020-10" db="EMBL/GenBank/DDBJ databases">
        <title>Connecting structure to function with the recovery of over 1000 high-quality activated sludge metagenome-assembled genomes encoding full-length rRNA genes using long-read sequencing.</title>
        <authorList>
            <person name="Singleton C.M."/>
            <person name="Petriglieri F."/>
            <person name="Kristensen J.M."/>
            <person name="Kirkegaard R.H."/>
            <person name="Michaelsen T.Y."/>
            <person name="Andersen M.H."/>
            <person name="Karst S.M."/>
            <person name="Dueholm M.S."/>
            <person name="Nielsen P.H."/>
            <person name="Albertsen M."/>
        </authorList>
    </citation>
    <scope>NUCLEOTIDE SEQUENCE</scope>
    <source>
        <strain evidence="2">Bjer_18-Q3-R1-45_BAT3C.347</strain>
    </source>
</reference>
<keyword evidence="1" id="KW-0812">Transmembrane</keyword>
<sequence>MQMQDIGTRRGQAASLDALEPALAGRRQTMIFTRAADFPKSDQYLRQALPEVLNVPRIVNAMREFAGLSRTAFADALRPGKPPSLVPSWIPIASAPPALFWIVPPDATNRIFLKESLFVDFEKRSGADFLTIGHVSAAKGTPGAREFSGTFDKRGMLDTLSGGPPQPGTNMRSLGFHREKDMFMLGAAVLGALVIWSLWHNQGKKDSGAAATRFAVHAYRSIPF</sequence>
<comment type="caution">
    <text evidence="2">The sequence shown here is derived from an EMBL/GenBank/DDBJ whole genome shotgun (WGS) entry which is preliminary data.</text>
</comment>
<organism evidence="2 3">
    <name type="scientific">Candidatus Methylophosphatis roskildensis</name>
    <dbReference type="NCBI Taxonomy" id="2899263"/>
    <lineage>
        <taxon>Bacteria</taxon>
        <taxon>Pseudomonadati</taxon>
        <taxon>Pseudomonadota</taxon>
        <taxon>Betaproteobacteria</taxon>
        <taxon>Nitrosomonadales</taxon>
        <taxon>Sterolibacteriaceae</taxon>
        <taxon>Candidatus Methylophosphatis</taxon>
    </lineage>
</organism>
<evidence type="ECO:0000313" key="2">
    <source>
        <dbReference type="EMBL" id="MBK6974417.1"/>
    </source>
</evidence>
<proteinExistence type="predicted"/>
<evidence type="ECO:0000256" key="1">
    <source>
        <dbReference type="SAM" id="Phobius"/>
    </source>
</evidence>
<dbReference type="EMBL" id="JADJEV010000004">
    <property type="protein sequence ID" value="MBK6974417.1"/>
    <property type="molecule type" value="Genomic_DNA"/>
</dbReference>
<accession>A0A9D7EB72</accession>
<gene>
    <name evidence="2" type="ORF">IPH26_16210</name>
</gene>
<evidence type="ECO:0000313" key="3">
    <source>
        <dbReference type="Proteomes" id="UP000807785"/>
    </source>
</evidence>
<dbReference type="Proteomes" id="UP000807785">
    <property type="component" value="Unassembled WGS sequence"/>
</dbReference>
<protein>
    <submittedName>
        <fullName evidence="2">Uncharacterized protein</fullName>
    </submittedName>
</protein>
<name>A0A9D7EB72_9PROT</name>